<dbReference type="Proteomes" id="UP000019491">
    <property type="component" value="Unassembled WGS sequence"/>
</dbReference>
<name>X0R974_RHOWR</name>
<dbReference type="InterPro" id="IPR017871">
    <property type="entry name" value="ABC_transporter-like_CS"/>
</dbReference>
<comment type="subcellular location">
    <subcellularLocation>
        <location evidence="11">Cell membrane</location>
        <topology evidence="11">Multi-pass membrane protein</topology>
    </subcellularLocation>
    <subcellularLocation>
        <location evidence="2">Cell membrane</location>
        <topology evidence="2">Peripheral membrane protein</topology>
    </subcellularLocation>
    <subcellularLocation>
        <location evidence="1">Membrane</location>
        <topology evidence="1">Multi-pass membrane protein</topology>
    </subcellularLocation>
</comment>
<comment type="caution">
    <text evidence="15">The sequence shown here is derived from an EMBL/GenBank/DDBJ whole genome shotgun (WGS) entry which is preliminary data.</text>
</comment>
<feature type="transmembrane region" description="Helical" evidence="11">
    <location>
        <begin position="76"/>
        <end position="99"/>
    </location>
</feature>
<keyword evidence="6 11" id="KW-0812">Transmembrane</keyword>
<dbReference type="Gene3D" id="3.40.50.300">
    <property type="entry name" value="P-loop containing nucleotide triphosphate hydrolases"/>
    <property type="match status" value="1"/>
</dbReference>
<dbReference type="PANTHER" id="PTHR43297:SF2">
    <property type="entry name" value="DIPEPTIDE TRANSPORT ATP-BINDING PROTEIN DPPD"/>
    <property type="match status" value="1"/>
</dbReference>
<evidence type="ECO:0000259" key="13">
    <source>
        <dbReference type="PROSITE" id="PS50893"/>
    </source>
</evidence>
<dbReference type="CDD" id="cd06261">
    <property type="entry name" value="TM_PBP2"/>
    <property type="match status" value="1"/>
</dbReference>
<feature type="transmembrane region" description="Helical" evidence="11">
    <location>
        <begin position="111"/>
        <end position="131"/>
    </location>
</feature>
<accession>X0R974</accession>
<dbReference type="EMBL" id="BAWF01000041">
    <property type="protein sequence ID" value="GAF47530.1"/>
    <property type="molecule type" value="Genomic_DNA"/>
</dbReference>
<dbReference type="InterPro" id="IPR013563">
    <property type="entry name" value="Oligopep_ABC_C"/>
</dbReference>
<dbReference type="PANTHER" id="PTHR43297">
    <property type="entry name" value="OLIGOPEPTIDE TRANSPORT ATP-BINDING PROTEIN APPD"/>
    <property type="match status" value="1"/>
</dbReference>
<evidence type="ECO:0000259" key="14">
    <source>
        <dbReference type="PROSITE" id="PS50928"/>
    </source>
</evidence>
<evidence type="ECO:0000256" key="1">
    <source>
        <dbReference type="ARBA" id="ARBA00004141"/>
    </source>
</evidence>
<proteinExistence type="inferred from homology"/>
<keyword evidence="4 11" id="KW-0813">Transport</keyword>
<gene>
    <name evidence="15" type="ORF">RW1_041_00780</name>
</gene>
<dbReference type="CDD" id="cd03257">
    <property type="entry name" value="ABC_NikE_OppD_transporters"/>
    <property type="match status" value="1"/>
</dbReference>
<feature type="transmembrane region" description="Helical" evidence="11">
    <location>
        <begin position="12"/>
        <end position="33"/>
    </location>
</feature>
<dbReference type="Pfam" id="PF08352">
    <property type="entry name" value="oligo_HPY"/>
    <property type="match status" value="1"/>
</dbReference>
<evidence type="ECO:0000256" key="12">
    <source>
        <dbReference type="SAM" id="MobiDB-lite"/>
    </source>
</evidence>
<dbReference type="SMART" id="SM00382">
    <property type="entry name" value="AAA"/>
    <property type="match status" value="1"/>
</dbReference>
<keyword evidence="9 11" id="KW-1133">Transmembrane helix</keyword>
<sequence>MRQIRNYLSGSRGLAFVLLGVLVAIAIFGPVIWGEAAQRLDPAHAREGISEAHWLGTDDIGRDVLARTLVATRLSLIMALIASALAAGLGFVVGCLAAVSKGFARSALINTIHWSLAFPPILVALFVIAIVGPGGSGAVVAIGFALTPSFARVTQTLAVQVAESDYFAAAKTIGVSRRRLVFRYLMPNIAEPIVIQATITVGMSLVAVSALSFLGLGVQPPDFDWGRMLAEGLDKIFTTPVVPLAPATAIILTGVLLSQLGDSMARAIQSPRKPTARADRALRVRDPSHRRRRLARQEGAPAGPDDTVLVAEDLTVTFDTAEGVAAVVDQVDVSLRRGERVGIVGESGSGKTMTALSLARLLPDGARSTAARMEFDGHDLRDVSPGDLRRLLGLEMAVVFQDPGSSLNPMLRVGTQIAEAVREHHGIGRRQALERAVEKLGEVHVPAPGWRANQYPHEFSGGMRQRAMIAMGLMGEPALIVADEPTTALDVTVQAQILDLLREVNHKHGTTIVLITHDLGVVAEICERVLVMYAGRIVEEADVATLLERPAHPYTRALIAAIPAPDLDVTRPLTTIPGQPPSLSAATGGCPFAPRCPLASAVCDERPPLEELRPGQRVACWRADESLPGVQEQAEGVMS</sequence>
<evidence type="ECO:0000256" key="7">
    <source>
        <dbReference type="ARBA" id="ARBA00022741"/>
    </source>
</evidence>
<dbReference type="RefSeq" id="WP_052033415.1">
    <property type="nucleotide sequence ID" value="NZ_BAWF01000041.1"/>
</dbReference>
<feature type="transmembrane region" description="Helical" evidence="11">
    <location>
        <begin position="193"/>
        <end position="216"/>
    </location>
</feature>
<dbReference type="NCBIfam" id="TIGR01727">
    <property type="entry name" value="oligo_HPY"/>
    <property type="match status" value="1"/>
</dbReference>
<keyword evidence="8 15" id="KW-0067">ATP-binding</keyword>
<dbReference type="InterPro" id="IPR050388">
    <property type="entry name" value="ABC_Ni/Peptide_Import"/>
</dbReference>
<organism evidence="15 16">
    <name type="scientific">Rhodococcus wratislaviensis NBRC 100605</name>
    <dbReference type="NCBI Taxonomy" id="1219028"/>
    <lineage>
        <taxon>Bacteria</taxon>
        <taxon>Bacillati</taxon>
        <taxon>Actinomycetota</taxon>
        <taxon>Actinomycetes</taxon>
        <taxon>Mycobacteriales</taxon>
        <taxon>Nocardiaceae</taxon>
        <taxon>Rhodococcus</taxon>
    </lineage>
</organism>
<evidence type="ECO:0000256" key="2">
    <source>
        <dbReference type="ARBA" id="ARBA00004202"/>
    </source>
</evidence>
<dbReference type="Pfam" id="PF00528">
    <property type="entry name" value="BPD_transp_1"/>
    <property type="match status" value="1"/>
</dbReference>
<dbReference type="InterPro" id="IPR000515">
    <property type="entry name" value="MetI-like"/>
</dbReference>
<reference evidence="15 16" key="1">
    <citation type="submission" date="2014-02" db="EMBL/GenBank/DDBJ databases">
        <title>Whole genome shotgun sequence of Rhodococcus wratislaviensis NBRC 100605.</title>
        <authorList>
            <person name="Hosoyama A."/>
            <person name="Tsuchikane K."/>
            <person name="Yoshida I."/>
            <person name="Ohji S."/>
            <person name="Ichikawa N."/>
            <person name="Yamazoe A."/>
            <person name="Fujita N."/>
        </authorList>
    </citation>
    <scope>NUCLEOTIDE SEQUENCE [LARGE SCALE GENOMIC DNA]</scope>
    <source>
        <strain evidence="15 16">NBRC 100605</strain>
    </source>
</reference>
<comment type="similarity">
    <text evidence="3">Belongs to the ABC transporter superfamily.</text>
</comment>
<dbReference type="GO" id="GO:0005524">
    <property type="term" value="F:ATP binding"/>
    <property type="evidence" value="ECO:0007669"/>
    <property type="project" value="UniProtKB-KW"/>
</dbReference>
<evidence type="ECO:0000256" key="9">
    <source>
        <dbReference type="ARBA" id="ARBA00022989"/>
    </source>
</evidence>
<evidence type="ECO:0000256" key="4">
    <source>
        <dbReference type="ARBA" id="ARBA00022448"/>
    </source>
</evidence>
<evidence type="ECO:0000313" key="15">
    <source>
        <dbReference type="EMBL" id="GAF47530.1"/>
    </source>
</evidence>
<evidence type="ECO:0000256" key="6">
    <source>
        <dbReference type="ARBA" id="ARBA00022692"/>
    </source>
</evidence>
<feature type="transmembrane region" description="Helical" evidence="11">
    <location>
        <begin position="236"/>
        <end position="257"/>
    </location>
</feature>
<evidence type="ECO:0000256" key="5">
    <source>
        <dbReference type="ARBA" id="ARBA00022475"/>
    </source>
</evidence>
<dbReference type="InterPro" id="IPR027417">
    <property type="entry name" value="P-loop_NTPase"/>
</dbReference>
<evidence type="ECO:0000313" key="16">
    <source>
        <dbReference type="Proteomes" id="UP000019491"/>
    </source>
</evidence>
<dbReference type="GO" id="GO:0015833">
    <property type="term" value="P:peptide transport"/>
    <property type="evidence" value="ECO:0007669"/>
    <property type="project" value="InterPro"/>
</dbReference>
<keyword evidence="16" id="KW-1185">Reference proteome</keyword>
<dbReference type="PROSITE" id="PS50928">
    <property type="entry name" value="ABC_TM1"/>
    <property type="match status" value="1"/>
</dbReference>
<evidence type="ECO:0000256" key="10">
    <source>
        <dbReference type="ARBA" id="ARBA00023136"/>
    </source>
</evidence>
<dbReference type="InterPro" id="IPR035906">
    <property type="entry name" value="MetI-like_sf"/>
</dbReference>
<evidence type="ECO:0000256" key="8">
    <source>
        <dbReference type="ARBA" id="ARBA00022840"/>
    </source>
</evidence>
<dbReference type="PROSITE" id="PS00211">
    <property type="entry name" value="ABC_TRANSPORTER_1"/>
    <property type="match status" value="1"/>
</dbReference>
<dbReference type="SUPFAM" id="SSF52540">
    <property type="entry name" value="P-loop containing nucleoside triphosphate hydrolases"/>
    <property type="match status" value="1"/>
</dbReference>
<dbReference type="GO" id="GO:0005886">
    <property type="term" value="C:plasma membrane"/>
    <property type="evidence" value="ECO:0007669"/>
    <property type="project" value="UniProtKB-SubCell"/>
</dbReference>
<dbReference type="Pfam" id="PF00005">
    <property type="entry name" value="ABC_tran"/>
    <property type="match status" value="1"/>
</dbReference>
<dbReference type="GO" id="GO:0016887">
    <property type="term" value="F:ATP hydrolysis activity"/>
    <property type="evidence" value="ECO:0007669"/>
    <property type="project" value="InterPro"/>
</dbReference>
<evidence type="ECO:0000256" key="3">
    <source>
        <dbReference type="ARBA" id="ARBA00005417"/>
    </source>
</evidence>
<dbReference type="FunFam" id="3.40.50.300:FF:000016">
    <property type="entry name" value="Oligopeptide ABC transporter ATP-binding component"/>
    <property type="match status" value="1"/>
</dbReference>
<keyword evidence="5" id="KW-1003">Cell membrane</keyword>
<feature type="domain" description="ABC transporter" evidence="13">
    <location>
        <begin position="309"/>
        <end position="559"/>
    </location>
</feature>
<evidence type="ECO:0000256" key="11">
    <source>
        <dbReference type="RuleBase" id="RU363032"/>
    </source>
</evidence>
<dbReference type="Gene3D" id="1.10.3720.10">
    <property type="entry name" value="MetI-like"/>
    <property type="match status" value="1"/>
</dbReference>
<keyword evidence="7" id="KW-0547">Nucleotide-binding</keyword>
<dbReference type="InterPro" id="IPR003439">
    <property type="entry name" value="ABC_transporter-like_ATP-bd"/>
</dbReference>
<keyword evidence="10 11" id="KW-0472">Membrane</keyword>
<comment type="similarity">
    <text evidence="11">Belongs to the binding-protein-dependent transport system permease family.</text>
</comment>
<dbReference type="OrthoDB" id="8036461at2"/>
<dbReference type="GO" id="GO:0055085">
    <property type="term" value="P:transmembrane transport"/>
    <property type="evidence" value="ECO:0007669"/>
    <property type="project" value="InterPro"/>
</dbReference>
<dbReference type="SUPFAM" id="SSF161098">
    <property type="entry name" value="MetI-like"/>
    <property type="match status" value="1"/>
</dbReference>
<dbReference type="PROSITE" id="PS50893">
    <property type="entry name" value="ABC_TRANSPORTER_2"/>
    <property type="match status" value="1"/>
</dbReference>
<feature type="region of interest" description="Disordered" evidence="12">
    <location>
        <begin position="287"/>
        <end position="306"/>
    </location>
</feature>
<dbReference type="InterPro" id="IPR003593">
    <property type="entry name" value="AAA+_ATPase"/>
</dbReference>
<dbReference type="AlphaFoldDB" id="X0R974"/>
<feature type="domain" description="ABC transmembrane type-1" evidence="14">
    <location>
        <begin position="72"/>
        <end position="261"/>
    </location>
</feature>
<protein>
    <submittedName>
        <fullName evidence="15">Putative ABC transporter permease/ATP-binding protein</fullName>
    </submittedName>
</protein>